<keyword evidence="2" id="KW-1185">Reference proteome</keyword>
<proteinExistence type="predicted"/>
<dbReference type="Proteomes" id="UP001629214">
    <property type="component" value="Unassembled WGS sequence"/>
</dbReference>
<sequence>MNAFLNPNIFLFFLSDQVVLWDFESHSQYQLKPEYVSRLLWIAENHEFNTELNVVDADFCKANIVSDQPFKRQEWGWDVISRIFHLGTKDVPLDTSPDTGSEWAKQYTNSCIETLQENIPPRS</sequence>
<accession>A0ABW8Z4X5</accession>
<gene>
    <name evidence="1" type="ORF">PQR63_06930</name>
</gene>
<organism evidence="1 2">
    <name type="scientific">Herbaspirillum rhizosphaerae</name>
    <dbReference type="NCBI Taxonomy" id="346179"/>
    <lineage>
        <taxon>Bacteria</taxon>
        <taxon>Pseudomonadati</taxon>
        <taxon>Pseudomonadota</taxon>
        <taxon>Betaproteobacteria</taxon>
        <taxon>Burkholderiales</taxon>
        <taxon>Oxalobacteraceae</taxon>
        <taxon>Herbaspirillum</taxon>
    </lineage>
</organism>
<feature type="non-terminal residue" evidence="1">
    <location>
        <position position="123"/>
    </location>
</feature>
<evidence type="ECO:0000313" key="2">
    <source>
        <dbReference type="Proteomes" id="UP001629214"/>
    </source>
</evidence>
<name>A0ABW8Z4X5_9BURK</name>
<protein>
    <submittedName>
        <fullName evidence="1">Uncharacterized protein</fullName>
    </submittedName>
</protein>
<evidence type="ECO:0000313" key="1">
    <source>
        <dbReference type="EMBL" id="MFL9878104.1"/>
    </source>
</evidence>
<reference evidence="1 2" key="1">
    <citation type="journal article" date="2024" name="Chem. Sci.">
        <title>Discovery of megapolipeptins by genome mining of a Burkholderiales bacteria collection.</title>
        <authorList>
            <person name="Paulo B.S."/>
            <person name="Recchia M.J.J."/>
            <person name="Lee S."/>
            <person name="Fergusson C.H."/>
            <person name="Romanowski S.B."/>
            <person name="Hernandez A."/>
            <person name="Krull N."/>
            <person name="Liu D.Y."/>
            <person name="Cavanagh H."/>
            <person name="Bos A."/>
            <person name="Gray C.A."/>
            <person name="Murphy B.T."/>
            <person name="Linington R.G."/>
            <person name="Eustaquio A.S."/>
        </authorList>
    </citation>
    <scope>NUCLEOTIDE SEQUENCE [LARGE SCALE GENOMIC DNA]</scope>
    <source>
        <strain evidence="1 2">RL21-008-BIB-B</strain>
    </source>
</reference>
<comment type="caution">
    <text evidence="1">The sequence shown here is derived from an EMBL/GenBank/DDBJ whole genome shotgun (WGS) entry which is preliminary data.</text>
</comment>
<dbReference type="RefSeq" id="WP_408166767.1">
    <property type="nucleotide sequence ID" value="NZ_JAQQFR010000003.1"/>
</dbReference>
<dbReference type="EMBL" id="JAQQFR010000003">
    <property type="protein sequence ID" value="MFL9878104.1"/>
    <property type="molecule type" value="Genomic_DNA"/>
</dbReference>